<evidence type="ECO:0000313" key="2">
    <source>
        <dbReference type="EMBL" id="WED66018.1"/>
    </source>
</evidence>
<reference evidence="2" key="1">
    <citation type="submission" date="2023-03" db="EMBL/GenBank/DDBJ databases">
        <title>Lomoglobus Profundus gen. nov., sp. nov., a novel member of the phylum Verrucomicrobia, isolated from deep-marine sediment of South China Sea.</title>
        <authorList>
            <person name="Ahmad T."/>
            <person name="Ishaq S.E."/>
            <person name="Wang F."/>
        </authorList>
    </citation>
    <scope>NUCLEOTIDE SEQUENCE</scope>
    <source>
        <strain evidence="2">LMO-M01</strain>
    </source>
</reference>
<dbReference type="RefSeq" id="WP_330932233.1">
    <property type="nucleotide sequence ID" value="NZ_CP119075.1"/>
</dbReference>
<feature type="domain" description="BT4734-like N-terminal" evidence="1">
    <location>
        <begin position="65"/>
        <end position="182"/>
    </location>
</feature>
<dbReference type="Pfam" id="PF08800">
    <property type="entry name" value="BT4734-like_N"/>
    <property type="match status" value="1"/>
</dbReference>
<dbReference type="AlphaFoldDB" id="A0AAF0CQ61"/>
<evidence type="ECO:0000259" key="1">
    <source>
        <dbReference type="Pfam" id="PF08800"/>
    </source>
</evidence>
<dbReference type="EMBL" id="CP119075">
    <property type="protein sequence ID" value="WED66018.1"/>
    <property type="molecule type" value="Genomic_DNA"/>
</dbReference>
<dbReference type="KEGG" id="slom:PXH66_04030"/>
<protein>
    <submittedName>
        <fullName evidence="2">BT4734/BF3469 family protein</fullName>
    </submittedName>
</protein>
<organism evidence="2 3">
    <name type="scientific">Synoicihabitans lomoniglobus</name>
    <dbReference type="NCBI Taxonomy" id="2909285"/>
    <lineage>
        <taxon>Bacteria</taxon>
        <taxon>Pseudomonadati</taxon>
        <taxon>Verrucomicrobiota</taxon>
        <taxon>Opitutia</taxon>
        <taxon>Opitutales</taxon>
        <taxon>Opitutaceae</taxon>
        <taxon>Synoicihabitans</taxon>
    </lineage>
</organism>
<accession>A0AAF0CQ61</accession>
<gene>
    <name evidence="2" type="ORF">PXH66_04030</name>
</gene>
<dbReference type="Proteomes" id="UP001218638">
    <property type="component" value="Chromosome"/>
</dbReference>
<sequence length="440" mass="49580">MECKQSAEPSILMDRRFTVFPSLKSKRDPQNVSLRQFLADVELGKWRESVERIRSCESKDEASHLKNRLPIAKVSGTFDGLKATDIVEPSGLLCLDLDDLGARADEVRRTLKADVYVLAFFVSPSGRGLKVIVGTQVAEISDHRACFERASVHFKSVLPADVLIDPRPSNVASNCFASFDSRVWRASSERLVFGPGDCDSEKKSPTGCDVDASHVMQSFEKELFSPSSSERAALGREDSSRLIACNHMSTPPAHIDCDLSEFVERNVWRDWVSRTPYVAAKRNAFIADRVPLLLNLVCAELVAVLSVKWFDGAPGGLFHDTRERHWNETWSMIGGCRESWPTVRNIGRDGRRIYQDLKDDRLRAVFRICHSLSISKKNFATRQFYLTATNLSERMLCACQTAARQLNYLENAGAIKVIEKGELRRKGHPARATFYQWMLS</sequence>
<keyword evidence="3" id="KW-1185">Reference proteome</keyword>
<name>A0AAF0CQ61_9BACT</name>
<dbReference type="InterPro" id="IPR014907">
    <property type="entry name" value="BT4734-like_N"/>
</dbReference>
<evidence type="ECO:0000313" key="3">
    <source>
        <dbReference type="Proteomes" id="UP001218638"/>
    </source>
</evidence>
<proteinExistence type="predicted"/>